<dbReference type="RefSeq" id="XP_007186904.2">
    <property type="nucleotide sequence ID" value="XM_007186842.3"/>
</dbReference>
<dbReference type="GO" id="GO:0006950">
    <property type="term" value="P:response to stress"/>
    <property type="evidence" value="ECO:0007669"/>
    <property type="project" value="UniProtKB-ARBA"/>
</dbReference>
<feature type="domain" description="Nudix hydrolase" evidence="2">
    <location>
        <begin position="80"/>
        <end position="216"/>
    </location>
</feature>
<evidence type="ECO:0000259" key="2">
    <source>
        <dbReference type="PROSITE" id="PS51462"/>
    </source>
</evidence>
<accession>A0A384AI44</accession>
<dbReference type="AlphaFoldDB" id="A0A384AI44"/>
<dbReference type="PANTHER" id="PTHR16099">
    <property type="entry name" value="8-OXO-DGTP DIPHOSPHATES NUDT15"/>
    <property type="match status" value="1"/>
</dbReference>
<dbReference type="FunCoup" id="A0A384AI44">
    <property type="interactions" value="776"/>
</dbReference>
<dbReference type="GO" id="GO:0046872">
    <property type="term" value="F:metal ion binding"/>
    <property type="evidence" value="ECO:0007669"/>
    <property type="project" value="UniProtKB-KW"/>
</dbReference>
<dbReference type="STRING" id="310752.A0A384AI44"/>
<evidence type="ECO:0000256" key="1">
    <source>
        <dbReference type="SAM" id="MobiDB-lite"/>
    </source>
</evidence>
<organism evidence="3 4">
    <name type="scientific">Balaenoptera acutorostrata</name>
    <name type="common">Common minke whale</name>
    <name type="synonym">Balaena rostrata</name>
    <dbReference type="NCBI Taxonomy" id="9767"/>
    <lineage>
        <taxon>Eukaryota</taxon>
        <taxon>Metazoa</taxon>
        <taxon>Chordata</taxon>
        <taxon>Craniata</taxon>
        <taxon>Vertebrata</taxon>
        <taxon>Euteleostomi</taxon>
        <taxon>Mammalia</taxon>
        <taxon>Eutheria</taxon>
        <taxon>Laurasiatheria</taxon>
        <taxon>Artiodactyla</taxon>
        <taxon>Whippomorpha</taxon>
        <taxon>Cetacea</taxon>
        <taxon>Mysticeti</taxon>
        <taxon>Balaenopteridae</taxon>
        <taxon>Balaenoptera</taxon>
    </lineage>
</organism>
<evidence type="ECO:0000313" key="3">
    <source>
        <dbReference type="Proteomes" id="UP001652580"/>
    </source>
</evidence>
<keyword evidence="3" id="KW-1185">Reference proteome</keyword>
<dbReference type="Proteomes" id="UP001652580">
    <property type="component" value="Chromosome 18"/>
</dbReference>
<dbReference type="PROSITE" id="PS51462">
    <property type="entry name" value="NUDIX"/>
    <property type="match status" value="1"/>
</dbReference>
<dbReference type="InParanoid" id="A0A384AI44"/>
<dbReference type="SUPFAM" id="SSF55811">
    <property type="entry name" value="Nudix"/>
    <property type="match status" value="1"/>
</dbReference>
<dbReference type="GO" id="GO:0035539">
    <property type="term" value="F:8-oxo-7,8-dihydrodeoxyguanosine triphosphate pyrophosphatase activity"/>
    <property type="evidence" value="ECO:0007669"/>
    <property type="project" value="TreeGrafter"/>
</dbReference>
<dbReference type="InterPro" id="IPR000086">
    <property type="entry name" value="NUDIX_hydrolase_dom"/>
</dbReference>
<dbReference type="Gene3D" id="3.90.79.10">
    <property type="entry name" value="Nucleoside Triphosphate Pyrophosphohydrolase"/>
    <property type="match status" value="1"/>
</dbReference>
<dbReference type="Pfam" id="PF00293">
    <property type="entry name" value="NUDIX"/>
    <property type="match status" value="1"/>
</dbReference>
<dbReference type="GO" id="GO:0005829">
    <property type="term" value="C:cytosol"/>
    <property type="evidence" value="ECO:0007669"/>
    <property type="project" value="TreeGrafter"/>
</dbReference>
<dbReference type="KEGG" id="bacu:103012710"/>
<sequence>MTRNLSGGNNLHKFGPVGEGETPRTKEKRRRPGGSHSDLQSLTCSGRLVAAPGAGQSERHFRPRPARSSRALTASAETRGRRPGVGVGVVVTSCRHPRCVLLGRRKGSFGAGNFQLPGGHLEFGESWEECAQRETWEEAALHLKNVRFASVVNSFVEEENYHYVTILMKGEVDGTHDSEPKNVEPEKNESWEWVPWEEFPPLDQLFWALRCLKEQGYDPFKEDLDHLLGYKGNHLEVNKETP</sequence>
<dbReference type="GO" id="GO:0008413">
    <property type="term" value="F:8-oxo-7,8-dihydroguanosine triphosphate pyrophosphatase activity"/>
    <property type="evidence" value="ECO:0007669"/>
    <property type="project" value="UniProtKB-ARBA"/>
</dbReference>
<proteinExistence type="predicted"/>
<dbReference type="PANTHER" id="PTHR16099:SF5">
    <property type="entry name" value="NUCLEOTIDE TRIPHOSPHATE DIPHOSPHATASE NUDT15"/>
    <property type="match status" value="1"/>
</dbReference>
<dbReference type="CTD" id="55270"/>
<protein>
    <submittedName>
        <fullName evidence="4">Nucleotide triphosphate diphosphatase NUDT15</fullName>
    </submittedName>
</protein>
<name>A0A384AI44_BALAC</name>
<dbReference type="CDD" id="cd04678">
    <property type="entry name" value="NUDIX_MTH2_Nudt15"/>
    <property type="match status" value="1"/>
</dbReference>
<reference evidence="4" key="1">
    <citation type="submission" date="2025-08" db="UniProtKB">
        <authorList>
            <consortium name="RefSeq"/>
        </authorList>
    </citation>
    <scope>IDENTIFICATION</scope>
</reference>
<feature type="region of interest" description="Disordered" evidence="1">
    <location>
        <begin position="1"/>
        <end position="83"/>
    </location>
</feature>
<dbReference type="GO" id="GO:0006203">
    <property type="term" value="P:dGTP catabolic process"/>
    <property type="evidence" value="ECO:0007669"/>
    <property type="project" value="TreeGrafter"/>
</dbReference>
<dbReference type="InterPro" id="IPR015797">
    <property type="entry name" value="NUDIX_hydrolase-like_dom_sf"/>
</dbReference>
<evidence type="ECO:0000313" key="4">
    <source>
        <dbReference type="RefSeq" id="XP_007186904.2"/>
    </source>
</evidence>
<dbReference type="GeneID" id="103012710"/>
<gene>
    <name evidence="4" type="primary">NUDT15</name>
</gene>